<protein>
    <submittedName>
        <fullName evidence="4">Molybdate transport system ATP-binding protein</fullName>
    </submittedName>
</protein>
<organism evidence="4 5">
    <name type="scientific">Rhizorhabdus histidinilytica</name>
    <dbReference type="NCBI Taxonomy" id="439228"/>
    <lineage>
        <taxon>Bacteria</taxon>
        <taxon>Pseudomonadati</taxon>
        <taxon>Pseudomonadota</taxon>
        <taxon>Alphaproteobacteria</taxon>
        <taxon>Sphingomonadales</taxon>
        <taxon>Sphingomonadaceae</taxon>
        <taxon>Rhizorhabdus</taxon>
    </lineage>
</organism>
<evidence type="ECO:0000256" key="2">
    <source>
        <dbReference type="ARBA" id="ARBA00022840"/>
    </source>
</evidence>
<dbReference type="SMART" id="SM00382">
    <property type="entry name" value="AAA"/>
    <property type="match status" value="1"/>
</dbReference>
<dbReference type="STRING" id="439228.SAMN06295920_104269"/>
<dbReference type="PANTHER" id="PTHR43514:SF10">
    <property type="entry name" value="MOLYBDENUM IMPORT ATP-BINDING PROTEIN MODC 2"/>
    <property type="match status" value="1"/>
</dbReference>
<dbReference type="PANTHER" id="PTHR43514">
    <property type="entry name" value="ABC TRANSPORTER I FAMILY MEMBER 10"/>
    <property type="match status" value="1"/>
</dbReference>
<dbReference type="GO" id="GO:0005524">
    <property type="term" value="F:ATP binding"/>
    <property type="evidence" value="ECO:0007669"/>
    <property type="project" value="UniProtKB-KW"/>
</dbReference>
<evidence type="ECO:0000259" key="3">
    <source>
        <dbReference type="PROSITE" id="PS50893"/>
    </source>
</evidence>
<dbReference type="OrthoDB" id="9802264at2"/>
<dbReference type="InterPro" id="IPR003439">
    <property type="entry name" value="ABC_transporter-like_ATP-bd"/>
</dbReference>
<keyword evidence="5" id="KW-1185">Reference proteome</keyword>
<gene>
    <name evidence="4" type="ORF">SAMN06295920_104269</name>
</gene>
<dbReference type="PROSITE" id="PS50893">
    <property type="entry name" value="ABC_TRANSPORTER_2"/>
    <property type="match status" value="1"/>
</dbReference>
<evidence type="ECO:0000313" key="5">
    <source>
        <dbReference type="Proteomes" id="UP000189818"/>
    </source>
</evidence>
<dbReference type="Pfam" id="PF00005">
    <property type="entry name" value="ABC_tran"/>
    <property type="match status" value="1"/>
</dbReference>
<dbReference type="RefSeq" id="WP_079648164.1">
    <property type="nucleotide sequence ID" value="NZ_FUYM01000004.1"/>
</dbReference>
<reference evidence="5" key="1">
    <citation type="submission" date="2017-02" db="EMBL/GenBank/DDBJ databases">
        <authorList>
            <person name="Varghese N."/>
            <person name="Submissions S."/>
        </authorList>
    </citation>
    <scope>NUCLEOTIDE SEQUENCE [LARGE SCALE GENOMIC DNA]</scope>
    <source>
        <strain evidence="5">UM2</strain>
    </source>
</reference>
<accession>A0A1T5CS79</accession>
<dbReference type="InterPro" id="IPR017871">
    <property type="entry name" value="ABC_transporter-like_CS"/>
</dbReference>
<proteinExistence type="predicted"/>
<dbReference type="AlphaFoldDB" id="A0A1T5CS79"/>
<dbReference type="GO" id="GO:0016887">
    <property type="term" value="F:ATP hydrolysis activity"/>
    <property type="evidence" value="ECO:0007669"/>
    <property type="project" value="InterPro"/>
</dbReference>
<dbReference type="PROSITE" id="PS00211">
    <property type="entry name" value="ABC_TRANSPORTER_1"/>
    <property type="match status" value="1"/>
</dbReference>
<feature type="domain" description="ABC transporter" evidence="3">
    <location>
        <begin position="1"/>
        <end position="210"/>
    </location>
</feature>
<dbReference type="InterPro" id="IPR027417">
    <property type="entry name" value="P-loop_NTPase"/>
</dbReference>
<dbReference type="InterPro" id="IPR050334">
    <property type="entry name" value="Molybdenum_import_ModC"/>
</dbReference>
<dbReference type="Proteomes" id="UP000189818">
    <property type="component" value="Unassembled WGS sequence"/>
</dbReference>
<dbReference type="SUPFAM" id="SSF52540">
    <property type="entry name" value="P-loop containing nucleoside triphosphate hydrolases"/>
    <property type="match status" value="1"/>
</dbReference>
<evidence type="ECO:0000313" key="4">
    <source>
        <dbReference type="EMBL" id="SKB62332.1"/>
    </source>
</evidence>
<sequence length="211" mass="22288">MTIAVALDGKLGGAFALQAMFEVPSSGVTALLGPSGSGKTSVLRALAGLDRIAGTIIVDGEVWQDSTTFLPPERRRVGYVFQGAGLLPHLSVAANLAYAERRAGPGRFARHVVVARAGIAPLLDRRPASLSGGEAQRAGIARALLGQPRLLLLDEPLSALDTDARADLLDWLDELLAEIAIPVFHVTHDHAEAARLAARTIRLRDGRVILS</sequence>
<keyword evidence="2 4" id="KW-0067">ATP-binding</keyword>
<dbReference type="InterPro" id="IPR003593">
    <property type="entry name" value="AAA+_ATPase"/>
</dbReference>
<dbReference type="EMBL" id="FUYM01000004">
    <property type="protein sequence ID" value="SKB62332.1"/>
    <property type="molecule type" value="Genomic_DNA"/>
</dbReference>
<keyword evidence="1" id="KW-0547">Nucleotide-binding</keyword>
<dbReference type="Gene3D" id="3.40.50.300">
    <property type="entry name" value="P-loop containing nucleotide triphosphate hydrolases"/>
    <property type="match status" value="1"/>
</dbReference>
<name>A0A1T5CS79_9SPHN</name>
<evidence type="ECO:0000256" key="1">
    <source>
        <dbReference type="ARBA" id="ARBA00022741"/>
    </source>
</evidence>